<name>A0ABY5KPW7_9CELL</name>
<keyword evidence="2" id="KW-1185">Reference proteome</keyword>
<gene>
    <name evidence="1" type="ORF">NP048_03515</name>
</gene>
<protein>
    <submittedName>
        <fullName evidence="1">DUF2867 domain-containing protein</fullName>
    </submittedName>
</protein>
<dbReference type="Pfam" id="PF11066">
    <property type="entry name" value="DUF2867"/>
    <property type="match status" value="1"/>
</dbReference>
<reference evidence="1 2" key="1">
    <citation type="submission" date="2022-07" db="EMBL/GenBank/DDBJ databases">
        <title>Novel species in genus cellulomonas.</title>
        <authorList>
            <person name="Ye L."/>
        </authorList>
    </citation>
    <scope>NUCLEOTIDE SEQUENCE [LARGE SCALE GENOMIC DNA]</scope>
    <source>
        <strain evidence="2">zg-B89</strain>
    </source>
</reference>
<organism evidence="1 2">
    <name type="scientific">Cellulomonas xiejunii</name>
    <dbReference type="NCBI Taxonomy" id="2968083"/>
    <lineage>
        <taxon>Bacteria</taxon>
        <taxon>Bacillati</taxon>
        <taxon>Actinomycetota</taxon>
        <taxon>Actinomycetes</taxon>
        <taxon>Micrococcales</taxon>
        <taxon>Cellulomonadaceae</taxon>
        <taxon>Cellulomonas</taxon>
    </lineage>
</organism>
<accession>A0ABY5KPW7</accession>
<dbReference type="RefSeq" id="WP_227578103.1">
    <property type="nucleotide sequence ID" value="NZ_CP101987.1"/>
</dbReference>
<evidence type="ECO:0000313" key="2">
    <source>
        <dbReference type="Proteomes" id="UP001316384"/>
    </source>
</evidence>
<sequence length="168" mass="18232">MTPPAGTAPPARPPAPGASPAFVSLALRDLPRPDYCDALVVPLPPGAATDPVAWARAVFDVRRGPRWVLALLAVRQVAVRALGVPPAPRDTFVVREVQGEEALLAFDDRHLDFRVGVGVDAQRRLLRVVTAVRLHGWRGRAYFAPVRLAHPVVTRALVRAAVRRSVTR</sequence>
<evidence type="ECO:0000313" key="1">
    <source>
        <dbReference type="EMBL" id="UUI72542.1"/>
    </source>
</evidence>
<proteinExistence type="predicted"/>
<dbReference type="EMBL" id="CP101987">
    <property type="protein sequence ID" value="UUI72542.1"/>
    <property type="molecule type" value="Genomic_DNA"/>
</dbReference>
<dbReference type="InterPro" id="IPR021295">
    <property type="entry name" value="DUF2867"/>
</dbReference>
<dbReference type="Proteomes" id="UP001316384">
    <property type="component" value="Chromosome"/>
</dbReference>